<dbReference type="PROSITE" id="PS51077">
    <property type="entry name" value="HTH_ICLR"/>
    <property type="match status" value="1"/>
</dbReference>
<feature type="region of interest" description="Disordered" evidence="4">
    <location>
        <begin position="1"/>
        <end position="26"/>
    </location>
</feature>
<reference evidence="8" key="1">
    <citation type="journal article" date="2019" name="Int. J. Syst. Evol. Microbiol.">
        <title>The Global Catalogue of Microorganisms (GCM) 10K type strain sequencing project: providing services to taxonomists for standard genome sequencing and annotation.</title>
        <authorList>
            <consortium name="The Broad Institute Genomics Platform"/>
            <consortium name="The Broad Institute Genome Sequencing Center for Infectious Disease"/>
            <person name="Wu L."/>
            <person name="Ma J."/>
        </authorList>
    </citation>
    <scope>NUCLEOTIDE SEQUENCE [LARGE SCALE GENOMIC DNA]</scope>
    <source>
        <strain evidence="8">JCM 18514</strain>
    </source>
</reference>
<dbReference type="EMBL" id="BAABKK010000038">
    <property type="protein sequence ID" value="GAA5201932.1"/>
    <property type="molecule type" value="Genomic_DNA"/>
</dbReference>
<dbReference type="Pfam" id="PF09339">
    <property type="entry name" value="HTH_IclR"/>
    <property type="match status" value="1"/>
</dbReference>
<name>A0ABP9STR8_9MICC</name>
<dbReference type="PROSITE" id="PS51078">
    <property type="entry name" value="ICLR_ED"/>
    <property type="match status" value="1"/>
</dbReference>
<dbReference type="PANTHER" id="PTHR30136">
    <property type="entry name" value="HELIX-TURN-HELIX TRANSCRIPTIONAL REGULATOR, ICLR FAMILY"/>
    <property type="match status" value="1"/>
</dbReference>
<evidence type="ECO:0000256" key="1">
    <source>
        <dbReference type="ARBA" id="ARBA00023015"/>
    </source>
</evidence>
<dbReference type="SMART" id="SM00346">
    <property type="entry name" value="HTH_ICLR"/>
    <property type="match status" value="1"/>
</dbReference>
<dbReference type="Pfam" id="PF01614">
    <property type="entry name" value="IclR_C"/>
    <property type="match status" value="1"/>
</dbReference>
<dbReference type="Gene3D" id="1.10.10.10">
    <property type="entry name" value="Winged helix-like DNA-binding domain superfamily/Winged helix DNA-binding domain"/>
    <property type="match status" value="1"/>
</dbReference>
<dbReference type="InterPro" id="IPR029016">
    <property type="entry name" value="GAF-like_dom_sf"/>
</dbReference>
<dbReference type="SUPFAM" id="SSF46785">
    <property type="entry name" value="Winged helix' DNA-binding domain"/>
    <property type="match status" value="1"/>
</dbReference>
<protein>
    <submittedName>
        <fullName evidence="7">IclR family transcriptional regulator</fullName>
    </submittedName>
</protein>
<keyword evidence="2" id="KW-0238">DNA-binding</keyword>
<dbReference type="RefSeq" id="WP_345453511.1">
    <property type="nucleotide sequence ID" value="NZ_BAABKK010000038.1"/>
</dbReference>
<feature type="domain" description="HTH iclR-type" evidence="5">
    <location>
        <begin position="36"/>
        <end position="96"/>
    </location>
</feature>
<evidence type="ECO:0000313" key="8">
    <source>
        <dbReference type="Proteomes" id="UP001500200"/>
    </source>
</evidence>
<dbReference type="Proteomes" id="UP001500200">
    <property type="component" value="Unassembled WGS sequence"/>
</dbReference>
<evidence type="ECO:0000256" key="3">
    <source>
        <dbReference type="ARBA" id="ARBA00023163"/>
    </source>
</evidence>
<gene>
    <name evidence="7" type="ORF">GCM10023346_47500</name>
</gene>
<dbReference type="SUPFAM" id="SSF55781">
    <property type="entry name" value="GAF domain-like"/>
    <property type="match status" value="1"/>
</dbReference>
<dbReference type="InterPro" id="IPR005471">
    <property type="entry name" value="Tscrpt_reg_IclR_N"/>
</dbReference>
<dbReference type="InterPro" id="IPR036390">
    <property type="entry name" value="WH_DNA-bd_sf"/>
</dbReference>
<dbReference type="InterPro" id="IPR050707">
    <property type="entry name" value="HTH_MetabolicPath_Reg"/>
</dbReference>
<proteinExistence type="predicted"/>
<dbReference type="InterPro" id="IPR014757">
    <property type="entry name" value="Tscrpt_reg_IclR_C"/>
</dbReference>
<keyword evidence="3" id="KW-0804">Transcription</keyword>
<evidence type="ECO:0000259" key="5">
    <source>
        <dbReference type="PROSITE" id="PS51077"/>
    </source>
</evidence>
<dbReference type="PANTHER" id="PTHR30136:SF24">
    <property type="entry name" value="HTH-TYPE TRANSCRIPTIONAL REPRESSOR ALLR"/>
    <property type="match status" value="1"/>
</dbReference>
<keyword evidence="8" id="KW-1185">Reference proteome</keyword>
<organism evidence="7 8">
    <name type="scientific">Arthrobacter gyeryongensis</name>
    <dbReference type="NCBI Taxonomy" id="1650592"/>
    <lineage>
        <taxon>Bacteria</taxon>
        <taxon>Bacillati</taxon>
        <taxon>Actinomycetota</taxon>
        <taxon>Actinomycetes</taxon>
        <taxon>Micrococcales</taxon>
        <taxon>Micrococcaceae</taxon>
        <taxon>Arthrobacter</taxon>
    </lineage>
</organism>
<accession>A0ABP9STR8</accession>
<sequence length="280" mass="29462">MANAAPNGPTVRRPAATARSRTLPDAAGAAAARQAASVTSRALALLGTFDTEHSVQSLSAMARRAGLPVATAHRLAGELVAWGGLEKLHGEYRVGQRIWRLGLLAPAQQNIAEVAAPFMQDVLFVTHNVVNLFILDGQEVLLVERMSGTGAGQPFRRVGARLPLHASAAGKIMLAYGAKDLFSSAVQRLEPHTPRTITSPVVLAAEIERVRASGYATTEEEAGPDNYGLAVPVFLPNKQVVAALGIVTRGRPAPVGTVVPVLNIAARGIARRLGVEHLPQ</sequence>
<dbReference type="Gene3D" id="3.30.450.40">
    <property type="match status" value="1"/>
</dbReference>
<dbReference type="InterPro" id="IPR036388">
    <property type="entry name" value="WH-like_DNA-bd_sf"/>
</dbReference>
<evidence type="ECO:0000259" key="6">
    <source>
        <dbReference type="PROSITE" id="PS51078"/>
    </source>
</evidence>
<evidence type="ECO:0000256" key="4">
    <source>
        <dbReference type="SAM" id="MobiDB-lite"/>
    </source>
</evidence>
<evidence type="ECO:0000256" key="2">
    <source>
        <dbReference type="ARBA" id="ARBA00023125"/>
    </source>
</evidence>
<keyword evidence="1" id="KW-0805">Transcription regulation</keyword>
<feature type="domain" description="IclR-ED" evidence="6">
    <location>
        <begin position="97"/>
        <end position="275"/>
    </location>
</feature>
<evidence type="ECO:0000313" key="7">
    <source>
        <dbReference type="EMBL" id="GAA5201932.1"/>
    </source>
</evidence>
<comment type="caution">
    <text evidence="7">The sequence shown here is derived from an EMBL/GenBank/DDBJ whole genome shotgun (WGS) entry which is preliminary data.</text>
</comment>